<name>A0A2U8GNS7_9RHOO</name>
<accession>A0A2U8GNS7</accession>
<keyword evidence="2" id="KW-1185">Reference proteome</keyword>
<dbReference type="InterPro" id="IPR047700">
    <property type="entry name" value="NrtS-like"/>
</dbReference>
<dbReference type="Proteomes" id="UP000244930">
    <property type="component" value="Chromosome"/>
</dbReference>
<dbReference type="NCBIfam" id="NF038050">
    <property type="entry name" value="NrtS"/>
    <property type="match status" value="1"/>
</dbReference>
<sequence>MSEVLRLALAPAIVRNALRVALVVGTILNLINQGAPLISGEAVSWFHVFLNYLVPYCVSSYSAASHEQARRRAH</sequence>
<gene>
    <name evidence="1" type="ORF">CEW83_08805</name>
</gene>
<protein>
    <recommendedName>
        <fullName evidence="3">Phosphoenolpyruvate protein kinase</fullName>
    </recommendedName>
</protein>
<dbReference type="RefSeq" id="WP_108949009.1">
    <property type="nucleotide sequence ID" value="NZ_CP022187.1"/>
</dbReference>
<reference evidence="1 2" key="1">
    <citation type="submission" date="2017-06" db="EMBL/GenBank/DDBJ databases">
        <title>Azoarcus.</title>
        <authorList>
            <person name="Woo J.-H."/>
            <person name="Kim H.-S."/>
        </authorList>
    </citation>
    <scope>NUCLEOTIDE SEQUENCE [LARGE SCALE GENOMIC DNA]</scope>
    <source>
        <strain evidence="1 2">TSPY31</strain>
    </source>
</reference>
<evidence type="ECO:0000313" key="1">
    <source>
        <dbReference type="EMBL" id="AWI75302.1"/>
    </source>
</evidence>
<organism evidence="1 2">
    <name type="scientific">Parazoarcus communis</name>
    <dbReference type="NCBI Taxonomy" id="41977"/>
    <lineage>
        <taxon>Bacteria</taxon>
        <taxon>Pseudomonadati</taxon>
        <taxon>Pseudomonadota</taxon>
        <taxon>Betaproteobacteria</taxon>
        <taxon>Rhodocyclales</taxon>
        <taxon>Zoogloeaceae</taxon>
        <taxon>Parazoarcus</taxon>
    </lineage>
</organism>
<dbReference type="AlphaFoldDB" id="A0A2U8GNS7"/>
<proteinExistence type="predicted"/>
<dbReference type="EMBL" id="CP022187">
    <property type="protein sequence ID" value="AWI75302.1"/>
    <property type="molecule type" value="Genomic_DNA"/>
</dbReference>
<dbReference type="KEGG" id="acom:CEW83_08805"/>
<evidence type="ECO:0000313" key="2">
    <source>
        <dbReference type="Proteomes" id="UP000244930"/>
    </source>
</evidence>
<evidence type="ECO:0008006" key="3">
    <source>
        <dbReference type="Google" id="ProtNLM"/>
    </source>
</evidence>